<feature type="compositionally biased region" description="Low complexity" evidence="1">
    <location>
        <begin position="301"/>
        <end position="310"/>
    </location>
</feature>
<evidence type="ECO:0000313" key="3">
    <source>
        <dbReference type="EMBL" id="MBL3655931.1"/>
    </source>
</evidence>
<proteinExistence type="predicted"/>
<dbReference type="RefSeq" id="WP_202243603.1">
    <property type="nucleotide sequence ID" value="NZ_JAESIY010000003.1"/>
</dbReference>
<feature type="region of interest" description="Disordered" evidence="1">
    <location>
        <begin position="297"/>
        <end position="349"/>
    </location>
</feature>
<dbReference type="PROSITE" id="PS51257">
    <property type="entry name" value="PROKAR_LIPOPROTEIN"/>
    <property type="match status" value="1"/>
</dbReference>
<name>A0A937K047_9BACT</name>
<protein>
    <submittedName>
        <fullName evidence="3">Uncharacterized protein</fullName>
    </submittedName>
</protein>
<comment type="caution">
    <text evidence="3">The sequence shown here is derived from an EMBL/GenBank/DDBJ whole genome shotgun (WGS) entry which is preliminary data.</text>
</comment>
<feature type="chain" id="PRO_5036746212" evidence="2">
    <location>
        <begin position="28"/>
        <end position="349"/>
    </location>
</feature>
<evidence type="ECO:0000256" key="2">
    <source>
        <dbReference type="SAM" id="SignalP"/>
    </source>
</evidence>
<dbReference type="Proteomes" id="UP000659388">
    <property type="component" value="Unassembled WGS sequence"/>
</dbReference>
<reference evidence="3" key="1">
    <citation type="submission" date="2021-01" db="EMBL/GenBank/DDBJ databases">
        <title>Fulvivirga kasyanovii gen. nov., sp nov., a novel member of the phylum Bacteroidetes isolated from seawater in a mussel farm.</title>
        <authorList>
            <person name="Zhao L.-H."/>
            <person name="Wang Z.-J."/>
        </authorList>
    </citation>
    <scope>NUCLEOTIDE SEQUENCE</scope>
    <source>
        <strain evidence="3">2943</strain>
    </source>
</reference>
<feature type="signal peptide" evidence="2">
    <location>
        <begin position="1"/>
        <end position="27"/>
    </location>
</feature>
<dbReference type="EMBL" id="JAESIY010000003">
    <property type="protein sequence ID" value="MBL3655931.1"/>
    <property type="molecule type" value="Genomic_DNA"/>
</dbReference>
<sequence length="349" mass="39643">MMKNQPLKLMANWACLAAILLAMFMMSCEDDQNEKGLSKDLQEVSYEMSDEYSVTVRLDPDLVHSSYSFKTLDEHDDYLNNLEETTNGVITLNKKMYETLSHYFDPYQIAVIDNNYEIEVEGEIYKVDHEAIYKKVDNSWELYLFYGESGTVDLEETAKIHENYNNLDVLDEFSFKSPVSKRIYEREVLNVNSGKLAARDEIEYPLRNPNGSIKRVQYRKVQNGPIYSAEIRWRCWNESYNKWGKKAKGGTITEIKRMEEGTEVGWRSLSNGAKIGTYLISGMAEGVGGKVTVKVDGGKSSGSASGQWSVSKDKVKRSKNRSARSIHNGEIRDSSTGELEVGMSDISLN</sequence>
<feature type="compositionally biased region" description="Basic residues" evidence="1">
    <location>
        <begin position="314"/>
        <end position="324"/>
    </location>
</feature>
<organism evidence="3 4">
    <name type="scientific">Fulvivirga sediminis</name>
    <dbReference type="NCBI Taxonomy" id="2803949"/>
    <lineage>
        <taxon>Bacteria</taxon>
        <taxon>Pseudomonadati</taxon>
        <taxon>Bacteroidota</taxon>
        <taxon>Cytophagia</taxon>
        <taxon>Cytophagales</taxon>
        <taxon>Fulvivirgaceae</taxon>
        <taxon>Fulvivirga</taxon>
    </lineage>
</organism>
<dbReference type="AlphaFoldDB" id="A0A937K047"/>
<keyword evidence="4" id="KW-1185">Reference proteome</keyword>
<evidence type="ECO:0000256" key="1">
    <source>
        <dbReference type="SAM" id="MobiDB-lite"/>
    </source>
</evidence>
<keyword evidence="2" id="KW-0732">Signal</keyword>
<evidence type="ECO:0000313" key="4">
    <source>
        <dbReference type="Proteomes" id="UP000659388"/>
    </source>
</evidence>
<gene>
    <name evidence="3" type="ORF">JL102_07300</name>
</gene>
<accession>A0A937K047</accession>